<keyword evidence="1" id="KW-0143">Chaperone</keyword>
<keyword evidence="4" id="KW-1185">Reference proteome</keyword>
<dbReference type="InterPro" id="IPR002939">
    <property type="entry name" value="DnaJ_C"/>
</dbReference>
<dbReference type="PANTHER" id="PTHR43096">
    <property type="entry name" value="DNAJ HOMOLOG 1, MITOCHONDRIAL-RELATED"/>
    <property type="match status" value="1"/>
</dbReference>
<evidence type="ECO:0000259" key="2">
    <source>
        <dbReference type="PROSITE" id="PS50076"/>
    </source>
</evidence>
<proteinExistence type="predicted"/>
<dbReference type="InterPro" id="IPR008971">
    <property type="entry name" value="HSP40/DnaJ_pept-bd"/>
</dbReference>
<feature type="domain" description="J" evidence="2">
    <location>
        <begin position="26"/>
        <end position="90"/>
    </location>
</feature>
<dbReference type="InterPro" id="IPR018253">
    <property type="entry name" value="DnaJ_domain_CS"/>
</dbReference>
<protein>
    <submittedName>
        <fullName evidence="3">Curved DNA-binding protein</fullName>
    </submittedName>
</protein>
<keyword evidence="3" id="KW-0238">DNA-binding</keyword>
<dbReference type="PANTHER" id="PTHR43096:SF52">
    <property type="entry name" value="DNAJ HOMOLOG 1, MITOCHONDRIAL-RELATED"/>
    <property type="match status" value="1"/>
</dbReference>
<evidence type="ECO:0000313" key="3">
    <source>
        <dbReference type="EMBL" id="CAG9934262.1"/>
    </source>
</evidence>
<accession>A0ABM8Z2T7</accession>
<dbReference type="Proteomes" id="UP000839052">
    <property type="component" value="Chromosome"/>
</dbReference>
<dbReference type="PROSITE" id="PS00636">
    <property type="entry name" value="DNAJ_1"/>
    <property type="match status" value="1"/>
</dbReference>
<dbReference type="PRINTS" id="PR00625">
    <property type="entry name" value="JDOMAIN"/>
</dbReference>
<dbReference type="Pfam" id="PF01556">
    <property type="entry name" value="DnaJ_C"/>
    <property type="match status" value="1"/>
</dbReference>
<sequence length="338" mass="37612">MVGLVSGTVNLTQAPSFWIIFMKYKDYYSILGLERTATTEEIKKTYRKLARKYHPDVSKEANAEEKFKEVSEAYETLKDSEKRAAYDQLGSHQSGQDFRPPPDWGKQYGGAPFSFDDIDLSDLFAGLTGGRPNSNQRGSNIPVPGQDYEVTAHITLEDAYQGTIVNLNINVPEYDEHGHLNRVSRAFKTRIPKGVVDGQRLRLPDKGGKGFNGGRNGDLYLNIALHPHSLFRVSAHDLYLDLPVTPWEAVLGAAVEVPTLAGPVRLKVPPGTHAGQKLRLPKRGLPKPHDGEGDLFAIVQIVVPTVLSERERSIFKDLADISTFNPRGHFEQETSHEN</sequence>
<dbReference type="EMBL" id="OU912926">
    <property type="protein sequence ID" value="CAG9934262.1"/>
    <property type="molecule type" value="Genomic_DNA"/>
</dbReference>
<dbReference type="InterPro" id="IPR001623">
    <property type="entry name" value="DnaJ_domain"/>
</dbReference>
<dbReference type="Pfam" id="PF00226">
    <property type="entry name" value="DnaJ"/>
    <property type="match status" value="1"/>
</dbReference>
<dbReference type="SUPFAM" id="SSF46565">
    <property type="entry name" value="Chaperone J-domain"/>
    <property type="match status" value="1"/>
</dbReference>
<dbReference type="CDD" id="cd10747">
    <property type="entry name" value="DnaJ_C"/>
    <property type="match status" value="1"/>
</dbReference>
<reference evidence="3 4" key="1">
    <citation type="submission" date="2021-10" db="EMBL/GenBank/DDBJ databases">
        <authorList>
            <person name="Koch H."/>
        </authorList>
    </citation>
    <scope>NUCLEOTIDE SEQUENCE [LARGE SCALE GENOMIC DNA]</scope>
    <source>
        <strain evidence="3">6680</strain>
    </source>
</reference>
<evidence type="ECO:0000256" key="1">
    <source>
        <dbReference type="ARBA" id="ARBA00023186"/>
    </source>
</evidence>
<dbReference type="Gene3D" id="2.60.260.20">
    <property type="entry name" value="Urease metallochaperone UreE, N-terminal domain"/>
    <property type="match status" value="2"/>
</dbReference>
<gene>
    <name evidence="3" type="primary">cbpA</name>
    <name evidence="3" type="ORF">NTG6680_3013</name>
</gene>
<evidence type="ECO:0000313" key="4">
    <source>
        <dbReference type="Proteomes" id="UP000839052"/>
    </source>
</evidence>
<dbReference type="CDD" id="cd06257">
    <property type="entry name" value="DnaJ"/>
    <property type="match status" value="1"/>
</dbReference>
<dbReference type="SMART" id="SM00271">
    <property type="entry name" value="DnaJ"/>
    <property type="match status" value="1"/>
</dbReference>
<dbReference type="InterPro" id="IPR036869">
    <property type="entry name" value="J_dom_sf"/>
</dbReference>
<dbReference type="Gene3D" id="1.10.287.110">
    <property type="entry name" value="DnaJ domain"/>
    <property type="match status" value="1"/>
</dbReference>
<dbReference type="PROSITE" id="PS50076">
    <property type="entry name" value="DNAJ_2"/>
    <property type="match status" value="1"/>
</dbReference>
<dbReference type="SUPFAM" id="SSF49493">
    <property type="entry name" value="HSP40/DnaJ peptide-binding domain"/>
    <property type="match status" value="2"/>
</dbReference>
<organism evidence="3 4">
    <name type="scientific">Candidatus Nitrotoga arctica</name>
    <dbReference type="NCBI Taxonomy" id="453162"/>
    <lineage>
        <taxon>Bacteria</taxon>
        <taxon>Pseudomonadati</taxon>
        <taxon>Pseudomonadota</taxon>
        <taxon>Betaproteobacteria</taxon>
        <taxon>Nitrosomonadales</taxon>
        <taxon>Gallionellaceae</taxon>
        <taxon>Candidatus Nitrotoga</taxon>
    </lineage>
</organism>
<name>A0ABM8Z2T7_9PROT</name>
<dbReference type="GO" id="GO:0003677">
    <property type="term" value="F:DNA binding"/>
    <property type="evidence" value="ECO:0007669"/>
    <property type="project" value="UniProtKB-KW"/>
</dbReference>